<accession>A0A8H6WA01</accession>
<keyword evidence="2" id="KW-1185">Reference proteome</keyword>
<evidence type="ECO:0000313" key="2">
    <source>
        <dbReference type="Proteomes" id="UP000636479"/>
    </source>
</evidence>
<gene>
    <name evidence="1" type="ORF">MIND_00396900</name>
</gene>
<dbReference type="RefSeq" id="XP_037223682.1">
    <property type="nucleotide sequence ID" value="XM_037360797.1"/>
</dbReference>
<reference evidence="1" key="1">
    <citation type="submission" date="2020-05" db="EMBL/GenBank/DDBJ databases">
        <title>Mycena genomes resolve the evolution of fungal bioluminescence.</title>
        <authorList>
            <person name="Tsai I.J."/>
        </authorList>
    </citation>
    <scope>NUCLEOTIDE SEQUENCE</scope>
    <source>
        <strain evidence="1">171206Taipei</strain>
    </source>
</reference>
<dbReference type="AlphaFoldDB" id="A0A8H6WA01"/>
<evidence type="ECO:0000313" key="1">
    <source>
        <dbReference type="EMBL" id="KAF7310232.1"/>
    </source>
</evidence>
<dbReference type="EMBL" id="JACAZF010000003">
    <property type="protein sequence ID" value="KAF7310232.1"/>
    <property type="molecule type" value="Genomic_DNA"/>
</dbReference>
<dbReference type="GeneID" id="59343313"/>
<name>A0A8H6WA01_9AGAR</name>
<proteinExistence type="predicted"/>
<dbReference type="OrthoDB" id="3021279at2759"/>
<organism evidence="1 2">
    <name type="scientific">Mycena indigotica</name>
    <dbReference type="NCBI Taxonomy" id="2126181"/>
    <lineage>
        <taxon>Eukaryota</taxon>
        <taxon>Fungi</taxon>
        <taxon>Dikarya</taxon>
        <taxon>Basidiomycota</taxon>
        <taxon>Agaricomycotina</taxon>
        <taxon>Agaricomycetes</taxon>
        <taxon>Agaricomycetidae</taxon>
        <taxon>Agaricales</taxon>
        <taxon>Marasmiineae</taxon>
        <taxon>Mycenaceae</taxon>
        <taxon>Mycena</taxon>
    </lineage>
</organism>
<protein>
    <submittedName>
        <fullName evidence="1">Uncharacterized protein</fullName>
    </submittedName>
</protein>
<comment type="caution">
    <text evidence="1">The sequence shown here is derived from an EMBL/GenBank/DDBJ whole genome shotgun (WGS) entry which is preliminary data.</text>
</comment>
<dbReference type="Proteomes" id="UP000636479">
    <property type="component" value="Unassembled WGS sequence"/>
</dbReference>
<sequence length="288" mass="32611">MSEPRLPPEIEREIFETTAISSPRMCYPLLRVARRVCAWIEPMLYRTLMFHERSTSADLDKLSVAKSREYLARNVRHVIVSATWPGPGTAAEALRLFPGATHLALGNGHFEDDQQDALQAAFTDLRLHRLVCYANAVFPTRDALMAAAALPVFAQLTHLSLFDIGWTEQQELFYATLPALTHLAPPHLTSWRTFERLLRPQACRRLEALVVFSHTDVPQGFADVRLVITIAKPWSFGDSEETWAEGVFEVGSFWDVADDFIARKRAGLIPVNNYIAVRDMDSWNFGQQ</sequence>